<comment type="catalytic activity">
    <reaction evidence="9 10">
        <text>D-gluconate + ATP = 6-phospho-D-gluconate + ADP + H(+)</text>
        <dbReference type="Rhea" id="RHEA:19433"/>
        <dbReference type="ChEBI" id="CHEBI:15378"/>
        <dbReference type="ChEBI" id="CHEBI:18391"/>
        <dbReference type="ChEBI" id="CHEBI:30616"/>
        <dbReference type="ChEBI" id="CHEBI:58759"/>
        <dbReference type="ChEBI" id="CHEBI:456216"/>
        <dbReference type="EC" id="2.7.1.12"/>
    </reaction>
</comment>
<dbReference type="FunFam" id="3.40.50.300:FF:000522">
    <property type="entry name" value="Gluconokinase"/>
    <property type="match status" value="1"/>
</dbReference>
<organism evidence="11 12">
    <name type="scientific">Corynebacterium uterequi</name>
    <dbReference type="NCBI Taxonomy" id="1072256"/>
    <lineage>
        <taxon>Bacteria</taxon>
        <taxon>Bacillati</taxon>
        <taxon>Actinomycetota</taxon>
        <taxon>Actinomycetes</taxon>
        <taxon>Mycobacteriales</taxon>
        <taxon>Corynebacteriaceae</taxon>
        <taxon>Corynebacterium</taxon>
    </lineage>
</organism>
<keyword evidence="7 10" id="KW-0067">ATP-binding</keyword>
<comment type="pathway">
    <text evidence="1">Carbohydrate acid metabolism.</text>
</comment>
<name>A0A0G3HEL6_9CORY</name>
<keyword evidence="12" id="KW-1185">Reference proteome</keyword>
<dbReference type="RefSeq" id="WP_047260080.1">
    <property type="nucleotide sequence ID" value="NZ_CP011546.1"/>
</dbReference>
<evidence type="ECO:0000256" key="2">
    <source>
        <dbReference type="ARBA" id="ARBA00008420"/>
    </source>
</evidence>
<dbReference type="NCBIfam" id="TIGR01313">
    <property type="entry name" value="therm_gnt_kin"/>
    <property type="match status" value="1"/>
</dbReference>
<dbReference type="PANTHER" id="PTHR43442:SF3">
    <property type="entry name" value="GLUCONOKINASE-RELATED"/>
    <property type="match status" value="1"/>
</dbReference>
<dbReference type="AlphaFoldDB" id="A0A0G3HEL6"/>
<keyword evidence="4 10" id="KW-0808">Transferase</keyword>
<evidence type="ECO:0000256" key="10">
    <source>
        <dbReference type="RuleBase" id="RU363066"/>
    </source>
</evidence>
<dbReference type="OrthoDB" id="9795716at2"/>
<reference evidence="11 12" key="1">
    <citation type="journal article" date="2015" name="Genome Announc.">
        <title>Virulence Factor Genes Detected in the Complete Genome Sequence of Corynebacterium uterequi DSM 45634, Isolated from the Uterus of a Maiden Mare.</title>
        <authorList>
            <person name="Ruckert C."/>
            <person name="Kriete M."/>
            <person name="Jaenicke S."/>
            <person name="Winkler A."/>
            <person name="Tauch A."/>
        </authorList>
    </citation>
    <scope>NUCLEOTIDE SEQUENCE [LARGE SCALE GENOMIC DNA]</scope>
    <source>
        <strain evidence="11 12">DSM 45634</strain>
    </source>
</reference>
<dbReference type="InterPro" id="IPR027417">
    <property type="entry name" value="P-loop_NTPase"/>
</dbReference>
<protein>
    <recommendedName>
        <fullName evidence="3 10">Gluconokinase</fullName>
        <ecNumber evidence="3 10">2.7.1.12</ecNumber>
    </recommendedName>
</protein>
<dbReference type="Pfam" id="PF01202">
    <property type="entry name" value="SKI"/>
    <property type="match status" value="1"/>
</dbReference>
<dbReference type="PANTHER" id="PTHR43442">
    <property type="entry name" value="GLUCONOKINASE-RELATED"/>
    <property type="match status" value="1"/>
</dbReference>
<comment type="similarity">
    <text evidence="2 10">Belongs to the gluconokinase GntK/GntV family.</text>
</comment>
<dbReference type="EMBL" id="CP011546">
    <property type="protein sequence ID" value="AKK11734.1"/>
    <property type="molecule type" value="Genomic_DNA"/>
</dbReference>
<dbReference type="Gene3D" id="3.40.50.300">
    <property type="entry name" value="P-loop containing nucleotide triphosphate hydrolases"/>
    <property type="match status" value="1"/>
</dbReference>
<evidence type="ECO:0000256" key="4">
    <source>
        <dbReference type="ARBA" id="ARBA00022679"/>
    </source>
</evidence>
<gene>
    <name evidence="11" type="primary">idnK</name>
    <name evidence="11" type="ORF">CUTER_08770</name>
</gene>
<dbReference type="EC" id="2.7.1.12" evidence="3 10"/>
<keyword evidence="5 10" id="KW-0547">Nucleotide-binding</keyword>
<evidence type="ECO:0000256" key="6">
    <source>
        <dbReference type="ARBA" id="ARBA00022777"/>
    </source>
</evidence>
<dbReference type="GO" id="GO:0005524">
    <property type="term" value="F:ATP binding"/>
    <property type="evidence" value="ECO:0007669"/>
    <property type="project" value="UniProtKB-KW"/>
</dbReference>
<dbReference type="STRING" id="1072256.CUTER_08770"/>
<dbReference type="Proteomes" id="UP000035548">
    <property type="component" value="Chromosome"/>
</dbReference>
<proteinExistence type="inferred from homology"/>
<evidence type="ECO:0000256" key="7">
    <source>
        <dbReference type="ARBA" id="ARBA00022840"/>
    </source>
</evidence>
<evidence type="ECO:0000256" key="1">
    <source>
        <dbReference type="ARBA" id="ARBA00004761"/>
    </source>
</evidence>
<sequence length="171" mass="18788">MATSALSPVHIVVMGVSGAGKSTIGEMLSERLGVPFRDGDDLHPESNIAKMAQGIALTDEDRWPWLGLVGSWLRDNPAGGVIGCSSLKRSYRDRIREAAPDAIFIHVHGDEELLYSRMSTRDRHFMPTSLLDSQLATLEPLADDEAGTVIDIDDTRENIVANAYNWLANER</sequence>
<keyword evidence="6 10" id="KW-0418">Kinase</keyword>
<accession>A0A0G3HEL6</accession>
<evidence type="ECO:0000256" key="9">
    <source>
        <dbReference type="ARBA" id="ARBA00048090"/>
    </source>
</evidence>
<evidence type="ECO:0000256" key="5">
    <source>
        <dbReference type="ARBA" id="ARBA00022741"/>
    </source>
</evidence>
<evidence type="ECO:0000313" key="12">
    <source>
        <dbReference type="Proteomes" id="UP000035548"/>
    </source>
</evidence>
<dbReference type="GO" id="GO:0019521">
    <property type="term" value="P:D-gluconate metabolic process"/>
    <property type="evidence" value="ECO:0007669"/>
    <property type="project" value="UniProtKB-KW"/>
</dbReference>
<dbReference type="InterPro" id="IPR031322">
    <property type="entry name" value="Shikimate/glucono_kinase"/>
</dbReference>
<dbReference type="InterPro" id="IPR006001">
    <property type="entry name" value="Therm_gnt_kin"/>
</dbReference>
<reference evidence="12" key="2">
    <citation type="submission" date="2015-05" db="EMBL/GenBank/DDBJ databases">
        <title>Complete genome sequence of Corynebacterium uterequi DSM 45634, isolated from the uterus of a maiden mare.</title>
        <authorList>
            <person name="Ruckert C."/>
            <person name="Albersmeier A."/>
            <person name="Winkler A."/>
            <person name="Tauch A."/>
        </authorList>
    </citation>
    <scope>NUCLEOTIDE SEQUENCE [LARGE SCALE GENOMIC DNA]</scope>
    <source>
        <strain evidence="12">DSM 45634</strain>
    </source>
</reference>
<evidence type="ECO:0000256" key="8">
    <source>
        <dbReference type="ARBA" id="ARBA00023064"/>
    </source>
</evidence>
<evidence type="ECO:0000256" key="3">
    <source>
        <dbReference type="ARBA" id="ARBA00012054"/>
    </source>
</evidence>
<dbReference type="GO" id="GO:0005737">
    <property type="term" value="C:cytoplasm"/>
    <property type="evidence" value="ECO:0007669"/>
    <property type="project" value="TreeGrafter"/>
</dbReference>
<keyword evidence="8" id="KW-0311">Gluconate utilization</keyword>
<dbReference type="CDD" id="cd02021">
    <property type="entry name" value="GntK"/>
    <property type="match status" value="1"/>
</dbReference>
<evidence type="ECO:0000313" key="11">
    <source>
        <dbReference type="EMBL" id="AKK11734.1"/>
    </source>
</evidence>
<dbReference type="SUPFAM" id="SSF52540">
    <property type="entry name" value="P-loop containing nucleoside triphosphate hydrolases"/>
    <property type="match status" value="1"/>
</dbReference>
<dbReference type="GO" id="GO:0046316">
    <property type="term" value="F:gluconokinase activity"/>
    <property type="evidence" value="ECO:0007669"/>
    <property type="project" value="UniProtKB-EC"/>
</dbReference>
<dbReference type="KEGG" id="cut:CUTER_08770"/>
<dbReference type="PATRIC" id="fig|1072256.5.peg.1734"/>